<protein>
    <recommendedName>
        <fullName evidence="1">Beta-ketoacyl synthase-like N-terminal domain-containing protein</fullName>
    </recommendedName>
</protein>
<evidence type="ECO:0000313" key="2">
    <source>
        <dbReference type="EMBL" id="RII89295.1"/>
    </source>
</evidence>
<dbReference type="GO" id="GO:0016746">
    <property type="term" value="F:acyltransferase activity"/>
    <property type="evidence" value="ECO:0007669"/>
    <property type="project" value="InterPro"/>
</dbReference>
<comment type="caution">
    <text evidence="2">The sequence shown here is derived from an EMBL/GenBank/DDBJ whole genome shotgun (WGS) entry which is preliminary data.</text>
</comment>
<feature type="domain" description="Beta-ketoacyl synthase-like N-terminal" evidence="1">
    <location>
        <begin position="3"/>
        <end position="33"/>
    </location>
</feature>
<reference evidence="2 3" key="1">
    <citation type="submission" date="2018-08" db="EMBL/GenBank/DDBJ databases">
        <title>Genome Sequence of Clavibacter michiganensis Subspecies type strains, and the Atypical Peach-Colored Strains Isolated from Tomato.</title>
        <authorList>
            <person name="Osdaghi E."/>
            <person name="Portier P."/>
            <person name="Briand M."/>
            <person name="Jacques M.-A."/>
        </authorList>
    </citation>
    <scope>NUCLEOTIDE SEQUENCE [LARGE SCALE GENOMIC DNA]</scope>
    <source>
        <strain evidence="2 3">CFBP 7493</strain>
    </source>
</reference>
<dbReference type="AlphaFoldDB" id="A0A399N595"/>
<accession>A0A399N595</accession>
<dbReference type="SUPFAM" id="SSF53901">
    <property type="entry name" value="Thiolase-like"/>
    <property type="match status" value="1"/>
</dbReference>
<evidence type="ECO:0000259" key="1">
    <source>
        <dbReference type="Pfam" id="PF00109"/>
    </source>
</evidence>
<dbReference type="Gene3D" id="3.40.47.10">
    <property type="match status" value="1"/>
</dbReference>
<dbReference type="Proteomes" id="UP000266298">
    <property type="component" value="Unassembled WGS sequence"/>
</dbReference>
<dbReference type="InterPro" id="IPR016039">
    <property type="entry name" value="Thiolase-like"/>
</dbReference>
<name>A0A399N595_9MICO</name>
<sequence>MSTRIAVVAMDCLLPGAVGVDAFAELLTDGRDARGADDP</sequence>
<feature type="non-terminal residue" evidence="2">
    <location>
        <position position="39"/>
    </location>
</feature>
<dbReference type="InterPro" id="IPR014030">
    <property type="entry name" value="Ketoacyl_synth_N"/>
</dbReference>
<proteinExistence type="predicted"/>
<evidence type="ECO:0000313" key="3">
    <source>
        <dbReference type="Proteomes" id="UP000266298"/>
    </source>
</evidence>
<gene>
    <name evidence="2" type="ORF">DZF96_18135</name>
</gene>
<organism evidence="2 3">
    <name type="scientific">Clavibacter michiganensis</name>
    <dbReference type="NCBI Taxonomy" id="28447"/>
    <lineage>
        <taxon>Bacteria</taxon>
        <taxon>Bacillati</taxon>
        <taxon>Actinomycetota</taxon>
        <taxon>Actinomycetes</taxon>
        <taxon>Micrococcales</taxon>
        <taxon>Microbacteriaceae</taxon>
        <taxon>Clavibacter</taxon>
    </lineage>
</organism>
<dbReference type="RefSeq" id="WP_147362577.1">
    <property type="nucleotide sequence ID" value="NZ_QWEC01000780.1"/>
</dbReference>
<dbReference type="EMBL" id="QWEC01000780">
    <property type="protein sequence ID" value="RII89295.1"/>
    <property type="molecule type" value="Genomic_DNA"/>
</dbReference>
<dbReference type="Pfam" id="PF00109">
    <property type="entry name" value="ketoacyl-synt"/>
    <property type="match status" value="1"/>
</dbReference>